<evidence type="ECO:0000313" key="3">
    <source>
        <dbReference type="Proteomes" id="UP000279029"/>
    </source>
</evidence>
<dbReference type="EMBL" id="LR130778">
    <property type="protein sequence ID" value="VDN46870.1"/>
    <property type="molecule type" value="Genomic_DNA"/>
</dbReference>
<dbReference type="Proteomes" id="UP000279029">
    <property type="component" value="Chromosome"/>
</dbReference>
<feature type="compositionally biased region" description="Basic and acidic residues" evidence="1">
    <location>
        <begin position="1"/>
        <end position="16"/>
    </location>
</feature>
<feature type="region of interest" description="Disordered" evidence="1">
    <location>
        <begin position="1"/>
        <end position="48"/>
    </location>
</feature>
<sequence>MPKRKEQEELDKDERIKKHVRSHPSQNEKGLPRLNRIEPKHKPMKKKNINLLDTYEKYGDDFEGYEE</sequence>
<gene>
    <name evidence="2" type="ORF">PATL70BA_0998</name>
</gene>
<dbReference type="KEGG" id="cbar:PATL70BA_0998"/>
<keyword evidence="3" id="KW-1185">Reference proteome</keyword>
<dbReference type="RefSeq" id="WP_125136296.1">
    <property type="nucleotide sequence ID" value="NZ_LR130778.1"/>
</dbReference>
<dbReference type="AlphaFoldDB" id="A0A3P7NZX8"/>
<accession>A0A3P7NZX8</accession>
<reference evidence="2 3" key="1">
    <citation type="submission" date="2018-09" db="EMBL/GenBank/DDBJ databases">
        <authorList>
            <person name="Postec A."/>
        </authorList>
    </citation>
    <scope>NUCLEOTIDE SEQUENCE [LARGE SCALE GENOMIC DNA]</scope>
    <source>
        <strain evidence="2">70B-A</strain>
    </source>
</reference>
<organism evidence="2 3">
    <name type="scientific">Petrocella atlantisensis</name>
    <dbReference type="NCBI Taxonomy" id="2173034"/>
    <lineage>
        <taxon>Bacteria</taxon>
        <taxon>Bacillati</taxon>
        <taxon>Bacillota</taxon>
        <taxon>Clostridia</taxon>
        <taxon>Lachnospirales</taxon>
        <taxon>Vallitaleaceae</taxon>
        <taxon>Petrocella</taxon>
    </lineage>
</organism>
<name>A0A3P7NZX8_9FIRM</name>
<evidence type="ECO:0000256" key="1">
    <source>
        <dbReference type="SAM" id="MobiDB-lite"/>
    </source>
</evidence>
<proteinExistence type="predicted"/>
<protein>
    <submittedName>
        <fullName evidence="2">Uncharacterized protein</fullName>
    </submittedName>
</protein>
<evidence type="ECO:0000313" key="2">
    <source>
        <dbReference type="EMBL" id="VDN46870.1"/>
    </source>
</evidence>